<feature type="region of interest" description="Disordered" evidence="1">
    <location>
        <begin position="198"/>
        <end position="259"/>
    </location>
</feature>
<feature type="compositionally biased region" description="Low complexity" evidence="1">
    <location>
        <begin position="208"/>
        <end position="217"/>
    </location>
</feature>
<dbReference type="OMA" id="MGRVNSR"/>
<dbReference type="Proteomes" id="UP000067448">
    <property type="component" value="Unassembled WGS sequence"/>
</dbReference>
<evidence type="ECO:0000256" key="1">
    <source>
        <dbReference type="SAM" id="MobiDB-lite"/>
    </source>
</evidence>
<name>A0A124C566_STRSC</name>
<dbReference type="EMBL" id="BCMM01000043">
    <property type="protein sequence ID" value="GAQ66623.1"/>
    <property type="molecule type" value="Genomic_DNA"/>
</dbReference>
<gene>
    <name evidence="2" type="ORF">SsS58_07058</name>
</gene>
<protein>
    <submittedName>
        <fullName evidence="2">Uncharacterized protein</fullName>
    </submittedName>
</protein>
<evidence type="ECO:0000313" key="2">
    <source>
        <dbReference type="EMBL" id="GAQ66623.1"/>
    </source>
</evidence>
<dbReference type="AlphaFoldDB" id="A0A124C566"/>
<organism evidence="2 3">
    <name type="scientific">Streptomyces scabiei</name>
    <dbReference type="NCBI Taxonomy" id="1930"/>
    <lineage>
        <taxon>Bacteria</taxon>
        <taxon>Bacillati</taxon>
        <taxon>Actinomycetota</taxon>
        <taxon>Actinomycetes</taxon>
        <taxon>Kitasatosporales</taxon>
        <taxon>Streptomycetaceae</taxon>
        <taxon>Streptomyces</taxon>
    </lineage>
</organism>
<proteinExistence type="predicted"/>
<reference evidence="3" key="3">
    <citation type="submission" date="2016-02" db="EMBL/GenBank/DDBJ databases">
        <title>Draft genome of pathogenic Streptomyces sp. in Japan.</title>
        <authorList>
            <person name="Tomihama T."/>
            <person name="Ikenaga M."/>
            <person name="Sakai M."/>
            <person name="Okubo T."/>
            <person name="Ikeda S."/>
        </authorList>
    </citation>
    <scope>NUCLEOTIDE SEQUENCE [LARGE SCALE GENOMIC DNA]</scope>
    <source>
        <strain evidence="3">S58</strain>
    </source>
</reference>
<reference evidence="3" key="1">
    <citation type="submission" date="2015-11" db="EMBL/GenBank/DDBJ databases">
        <authorList>
            <consortium name="Cross-ministerial Strategic Innovation Promotion Program (SIP) consortium"/>
            <person name="Tomihama T."/>
            <person name="Ikenaga M."/>
            <person name="Sakai M."/>
            <person name="Okubo T."/>
            <person name="Ikeda S."/>
        </authorList>
    </citation>
    <scope>NUCLEOTIDE SEQUENCE [LARGE SCALE GENOMIC DNA]</scope>
    <source>
        <strain evidence="3">S58</strain>
    </source>
</reference>
<feature type="compositionally biased region" description="Basic and acidic residues" evidence="1">
    <location>
        <begin position="218"/>
        <end position="231"/>
    </location>
</feature>
<comment type="caution">
    <text evidence="2">The sequence shown here is derived from an EMBL/GenBank/DDBJ whole genome shotgun (WGS) entry which is preliminary data.</text>
</comment>
<dbReference type="GeneID" id="79930869"/>
<accession>A0A124C566</accession>
<reference evidence="2 3" key="2">
    <citation type="journal article" date="2016" name="Genome Announc.">
        <title>Draft Genome Sequences of Streptomyces scabiei S58, Streptomyces turgidiscabies T45, and Streptomyces acidiscabies a10, the Pathogens of Potato Common Scab, Isolated in Japan.</title>
        <authorList>
            <person name="Tomihama T."/>
            <person name="Nishi Y."/>
            <person name="Sakai M."/>
            <person name="Ikenaga M."/>
            <person name="Okubo T."/>
            <person name="Ikeda S."/>
        </authorList>
    </citation>
    <scope>NUCLEOTIDE SEQUENCE [LARGE SCALE GENOMIC DNA]</scope>
    <source>
        <strain evidence="2 3">S58</strain>
    </source>
</reference>
<dbReference type="RefSeq" id="WP_013001041.1">
    <property type="nucleotide sequence ID" value="NZ_BCMM01000043.1"/>
</dbReference>
<sequence>MSAGRIGCMTTPAQGSRIPEGALYACDNSKFGSDGRGRYWPGAQAWFAWLHRTVERYGPDRCLWALAPDQPFNAAGTLTESLPWLARIRDLGVPAAYAAQDGCDAPGLLPWDDFDVLFLAGSTEWKLGPVAEQLAREAKARSKGVHMGRVNSRIRLGIAEWFGCDSADGTYLAFGPDKNLPKLLSWLDELDGCPSLIGGTHPLPAPRAPSSAPPARADLGRRSMPDHEAATRLKKHPLTARTDPAPALPTTRGPRARTR</sequence>
<evidence type="ECO:0000313" key="3">
    <source>
        <dbReference type="Proteomes" id="UP000067448"/>
    </source>
</evidence>